<feature type="transmembrane region" description="Helical" evidence="1">
    <location>
        <begin position="49"/>
        <end position="68"/>
    </location>
</feature>
<feature type="transmembrane region" description="Helical" evidence="1">
    <location>
        <begin position="80"/>
        <end position="100"/>
    </location>
</feature>
<feature type="transmembrane region" description="Helical" evidence="1">
    <location>
        <begin position="165"/>
        <end position="185"/>
    </location>
</feature>
<name>A0A8H6HQV3_9AGAR</name>
<comment type="caution">
    <text evidence="2">The sequence shown here is derived from an EMBL/GenBank/DDBJ whole genome shotgun (WGS) entry which is preliminary data.</text>
</comment>
<sequence>MWPAPLSIPKALFFLVRYYLPVNTVLSVLDSFPTDYTSAQCHRTFEWSSTSSAAVVIGAEAILFYRVYAFSGRSRVMLLYLGFQFVAIHATLLTFLFRYYNSLEFTRWQGQVCTPIRANHNLIGGVYIALLCSLTIVMIIMIFLALRKHRGLDSKLLQIFYRDGIFYFISLSGLTSVNIFMSFAAPEGFQFMFSQFGIVVHSILSTCMLLHLRAADSSRLAEMDPLATYASREYDVGVMSMIRFNNSQQETGDIECTVVPP</sequence>
<keyword evidence="1" id="KW-0812">Transmembrane</keyword>
<proteinExistence type="predicted"/>
<keyword evidence="1" id="KW-1133">Transmembrane helix</keyword>
<dbReference type="Proteomes" id="UP000521943">
    <property type="component" value="Unassembled WGS sequence"/>
</dbReference>
<feature type="transmembrane region" description="Helical" evidence="1">
    <location>
        <begin position="12"/>
        <end position="29"/>
    </location>
</feature>
<evidence type="ECO:0000313" key="3">
    <source>
        <dbReference type="Proteomes" id="UP000521943"/>
    </source>
</evidence>
<accession>A0A8H6HQV3</accession>
<keyword evidence="3" id="KW-1185">Reference proteome</keyword>
<protein>
    <submittedName>
        <fullName evidence="2">Uncharacterized protein</fullName>
    </submittedName>
</protein>
<dbReference type="AlphaFoldDB" id="A0A8H6HQV3"/>
<evidence type="ECO:0000313" key="2">
    <source>
        <dbReference type="EMBL" id="KAF6751031.1"/>
    </source>
</evidence>
<dbReference type="EMBL" id="JACGCI010000053">
    <property type="protein sequence ID" value="KAF6751031.1"/>
    <property type="molecule type" value="Genomic_DNA"/>
</dbReference>
<organism evidence="2 3">
    <name type="scientific">Ephemerocybe angulata</name>
    <dbReference type="NCBI Taxonomy" id="980116"/>
    <lineage>
        <taxon>Eukaryota</taxon>
        <taxon>Fungi</taxon>
        <taxon>Dikarya</taxon>
        <taxon>Basidiomycota</taxon>
        <taxon>Agaricomycotina</taxon>
        <taxon>Agaricomycetes</taxon>
        <taxon>Agaricomycetidae</taxon>
        <taxon>Agaricales</taxon>
        <taxon>Agaricineae</taxon>
        <taxon>Psathyrellaceae</taxon>
        <taxon>Ephemerocybe</taxon>
    </lineage>
</organism>
<reference evidence="2 3" key="1">
    <citation type="submission" date="2020-07" db="EMBL/GenBank/DDBJ databases">
        <title>Comparative genomics of pyrophilous fungi reveals a link between fire events and developmental genes.</title>
        <authorList>
            <consortium name="DOE Joint Genome Institute"/>
            <person name="Steindorff A.S."/>
            <person name="Carver A."/>
            <person name="Calhoun S."/>
            <person name="Stillman K."/>
            <person name="Liu H."/>
            <person name="Lipzen A."/>
            <person name="Pangilinan J."/>
            <person name="Labutti K."/>
            <person name="Bruns T.D."/>
            <person name="Grigoriev I.V."/>
        </authorList>
    </citation>
    <scope>NUCLEOTIDE SEQUENCE [LARGE SCALE GENOMIC DNA]</scope>
    <source>
        <strain evidence="2 3">CBS 144469</strain>
    </source>
</reference>
<keyword evidence="1" id="KW-0472">Membrane</keyword>
<gene>
    <name evidence="2" type="ORF">DFP72DRAFT_909101</name>
</gene>
<feature type="transmembrane region" description="Helical" evidence="1">
    <location>
        <begin position="191"/>
        <end position="212"/>
    </location>
</feature>
<dbReference type="OrthoDB" id="3350812at2759"/>
<evidence type="ECO:0000256" key="1">
    <source>
        <dbReference type="SAM" id="Phobius"/>
    </source>
</evidence>
<feature type="transmembrane region" description="Helical" evidence="1">
    <location>
        <begin position="120"/>
        <end position="144"/>
    </location>
</feature>